<evidence type="ECO:0000256" key="1">
    <source>
        <dbReference type="ARBA" id="ARBA00004141"/>
    </source>
</evidence>
<comment type="subcellular location">
    <subcellularLocation>
        <location evidence="1">Membrane</location>
        <topology evidence="1">Multi-pass membrane protein</topology>
    </subcellularLocation>
</comment>
<feature type="transmembrane region" description="Helical" evidence="5">
    <location>
        <begin position="176"/>
        <end position="195"/>
    </location>
</feature>
<keyword evidence="2 5" id="KW-0812">Transmembrane</keyword>
<keyword evidence="4 5" id="KW-0472">Membrane</keyword>
<gene>
    <name evidence="6" type="primary">106051467</name>
</gene>
<dbReference type="Gene3D" id="1.20.140.150">
    <property type="match status" value="1"/>
</dbReference>
<evidence type="ECO:0000313" key="6">
    <source>
        <dbReference type="EnsemblMetazoa" id="BGLB036655-PA"/>
    </source>
</evidence>
<dbReference type="Pfam" id="PF13903">
    <property type="entry name" value="Claudin_2"/>
    <property type="match status" value="1"/>
</dbReference>
<dbReference type="PANTHER" id="PTHR10671">
    <property type="entry name" value="EPITHELIAL MEMBRANE PROTEIN-RELATED"/>
    <property type="match status" value="1"/>
</dbReference>
<name>A0A2C9LZ32_BIOGL</name>
<dbReference type="InterPro" id="IPR050579">
    <property type="entry name" value="PMP-22/EMP/MP20-like"/>
</dbReference>
<evidence type="ECO:0000256" key="5">
    <source>
        <dbReference type="SAM" id="Phobius"/>
    </source>
</evidence>
<dbReference type="VEuPathDB" id="VectorBase:BGLAX_027836"/>
<organism evidence="6 7">
    <name type="scientific">Biomphalaria glabrata</name>
    <name type="common">Bloodfluke planorb</name>
    <name type="synonym">Freshwater snail</name>
    <dbReference type="NCBI Taxonomy" id="6526"/>
    <lineage>
        <taxon>Eukaryota</taxon>
        <taxon>Metazoa</taxon>
        <taxon>Spiralia</taxon>
        <taxon>Lophotrochozoa</taxon>
        <taxon>Mollusca</taxon>
        <taxon>Gastropoda</taxon>
        <taxon>Heterobranchia</taxon>
        <taxon>Euthyneura</taxon>
        <taxon>Panpulmonata</taxon>
        <taxon>Hygrophila</taxon>
        <taxon>Lymnaeoidea</taxon>
        <taxon>Planorbidae</taxon>
        <taxon>Biomphalaria</taxon>
    </lineage>
</organism>
<proteinExistence type="predicted"/>
<evidence type="ECO:0000256" key="3">
    <source>
        <dbReference type="ARBA" id="ARBA00022989"/>
    </source>
</evidence>
<feature type="transmembrane region" description="Helical" evidence="5">
    <location>
        <begin position="12"/>
        <end position="38"/>
    </location>
</feature>
<dbReference type="AlphaFoldDB" id="A0A2C9LZ32"/>
<dbReference type="KEGG" id="bgt:106051467"/>
<protein>
    <submittedName>
        <fullName evidence="6">Uncharacterized protein</fullName>
    </submittedName>
</protein>
<evidence type="ECO:0000313" key="7">
    <source>
        <dbReference type="Proteomes" id="UP000076420"/>
    </source>
</evidence>
<dbReference type="InterPro" id="IPR004031">
    <property type="entry name" value="PMP22/EMP/MP20/Claudin"/>
</dbReference>
<accession>A0A2C9LZ32</accession>
<dbReference type="GO" id="GO:0005886">
    <property type="term" value="C:plasma membrane"/>
    <property type="evidence" value="ECO:0007669"/>
    <property type="project" value="TreeGrafter"/>
</dbReference>
<feature type="transmembrane region" description="Helical" evidence="5">
    <location>
        <begin position="98"/>
        <end position="124"/>
    </location>
</feature>
<dbReference type="EnsemblMetazoa" id="BGLB036655-RA">
    <property type="protein sequence ID" value="BGLB036655-PA"/>
    <property type="gene ID" value="BGLB036655"/>
</dbReference>
<sequence>MMGCSKYVSKTLFRGGQLVLLLGAICYVVALSTANWVVRPKIDSVRRNINLTETKVVSNFGIFRACRQIASDKGDNDSDDCGDITDNIPSISPHAAKYVQFAMVVAGIFYGTSLVLEIVQVIPIKKYPNFIAENRVVELFSSIATVLILQGILIFAGEVKNKAQRVAGQEDEKPGWSFIVALIGLILSIIGLLLVTMFRELPFPEAGIKGGSWLSRNESSK</sequence>
<evidence type="ECO:0000256" key="2">
    <source>
        <dbReference type="ARBA" id="ARBA00022692"/>
    </source>
</evidence>
<dbReference type="Proteomes" id="UP000076420">
    <property type="component" value="Unassembled WGS sequence"/>
</dbReference>
<evidence type="ECO:0000256" key="4">
    <source>
        <dbReference type="ARBA" id="ARBA00023136"/>
    </source>
</evidence>
<dbReference type="EnsemblMetazoa" id="BGLB036655-RB">
    <property type="protein sequence ID" value="BGLB036655-PB"/>
    <property type="gene ID" value="BGLB036655"/>
</dbReference>
<reference evidence="6" key="1">
    <citation type="submission" date="2020-05" db="UniProtKB">
        <authorList>
            <consortium name="EnsemblMetazoa"/>
        </authorList>
    </citation>
    <scope>IDENTIFICATION</scope>
    <source>
        <strain evidence="6">BB02</strain>
    </source>
</reference>
<feature type="transmembrane region" description="Helical" evidence="5">
    <location>
        <begin position="136"/>
        <end position="156"/>
    </location>
</feature>
<dbReference type="PANTHER" id="PTHR10671:SF108">
    <property type="entry name" value="CLAUDIN FAMILY PROTEIN-RELATED"/>
    <property type="match status" value="1"/>
</dbReference>
<keyword evidence="3 5" id="KW-1133">Transmembrane helix</keyword>
<dbReference type="VEuPathDB" id="VectorBase:BGLB036655"/>